<dbReference type="CDD" id="cd05233">
    <property type="entry name" value="SDR_c"/>
    <property type="match status" value="1"/>
</dbReference>
<keyword evidence="2" id="KW-0560">Oxidoreductase</keyword>
<dbReference type="Proteomes" id="UP001056291">
    <property type="component" value="Chromosome"/>
</dbReference>
<organism evidence="3 4">
    <name type="scientific">Sneathiella marina</name>
    <dbReference type="NCBI Taxonomy" id="2950108"/>
    <lineage>
        <taxon>Bacteria</taxon>
        <taxon>Pseudomonadati</taxon>
        <taxon>Pseudomonadota</taxon>
        <taxon>Alphaproteobacteria</taxon>
        <taxon>Sneathiellales</taxon>
        <taxon>Sneathiellaceae</taxon>
        <taxon>Sneathiella</taxon>
    </lineage>
</organism>
<accession>A0ABY4W0B3</accession>
<dbReference type="EMBL" id="CP098747">
    <property type="protein sequence ID" value="USG60284.1"/>
    <property type="molecule type" value="Genomic_DNA"/>
</dbReference>
<dbReference type="Gene3D" id="3.40.50.720">
    <property type="entry name" value="NAD(P)-binding Rossmann-like Domain"/>
    <property type="match status" value="1"/>
</dbReference>
<evidence type="ECO:0000256" key="1">
    <source>
        <dbReference type="ARBA" id="ARBA00006484"/>
    </source>
</evidence>
<evidence type="ECO:0000313" key="3">
    <source>
        <dbReference type="EMBL" id="USG60284.1"/>
    </source>
</evidence>
<dbReference type="PRINTS" id="PR00081">
    <property type="entry name" value="GDHRDH"/>
</dbReference>
<evidence type="ECO:0000313" key="4">
    <source>
        <dbReference type="Proteomes" id="UP001056291"/>
    </source>
</evidence>
<name>A0ABY4W0B3_9PROT</name>
<dbReference type="InterPro" id="IPR036291">
    <property type="entry name" value="NAD(P)-bd_dom_sf"/>
</dbReference>
<dbReference type="PANTHER" id="PTHR24321">
    <property type="entry name" value="DEHYDROGENASES, SHORT CHAIN"/>
    <property type="match status" value="1"/>
</dbReference>
<dbReference type="SUPFAM" id="SSF51735">
    <property type="entry name" value="NAD(P)-binding Rossmann-fold domains"/>
    <property type="match status" value="1"/>
</dbReference>
<dbReference type="RefSeq" id="WP_251933117.1">
    <property type="nucleotide sequence ID" value="NZ_CP098747.1"/>
</dbReference>
<dbReference type="Pfam" id="PF13561">
    <property type="entry name" value="adh_short_C2"/>
    <property type="match status" value="1"/>
</dbReference>
<keyword evidence="4" id="KW-1185">Reference proteome</keyword>
<proteinExistence type="inferred from homology"/>
<reference evidence="3" key="1">
    <citation type="submission" date="2022-06" db="EMBL/GenBank/DDBJ databases">
        <title>Sneathiella actinostolidae sp. nov., isolated from a sea anemonein the Western Pacific Ocean.</title>
        <authorList>
            <person name="Wei M.J."/>
        </authorList>
    </citation>
    <scope>NUCLEOTIDE SEQUENCE</scope>
    <source>
        <strain evidence="3">PHK-P5</strain>
    </source>
</reference>
<dbReference type="PANTHER" id="PTHR24321:SF8">
    <property type="entry name" value="ESTRADIOL 17-BETA-DEHYDROGENASE 8-RELATED"/>
    <property type="match status" value="1"/>
</dbReference>
<protein>
    <submittedName>
        <fullName evidence="3">SDR family oxidoreductase</fullName>
    </submittedName>
</protein>
<gene>
    <name evidence="3" type="ORF">NBZ79_14020</name>
</gene>
<sequence>MRNLDNKVAIVTGGAQGIGAGIVDVLINRGAKIAIVDMQFNSAEKTSACLDQYGMNILPISEDISTSEGCLQAIENTVNHFGTVDFLINNAAPGRNRSHIGTLADADWSDHSNVVLQAVTRLTEAALPHMKKSASPAIVNISSVTAAAVAPEQCSWSYHVSKSGLNQMTRYLACLLGEHGIRVNAVAPGLIDRSEGHKLSDSEKNQHIIRSVVPLQRAGTSKEIGDIVAFLCSDEASYLTGQILIADGGMGTKEVFGAALSTIDTLE</sequence>
<dbReference type="InterPro" id="IPR002347">
    <property type="entry name" value="SDR_fam"/>
</dbReference>
<dbReference type="PRINTS" id="PR00080">
    <property type="entry name" value="SDRFAMILY"/>
</dbReference>
<evidence type="ECO:0000256" key="2">
    <source>
        <dbReference type="ARBA" id="ARBA00023002"/>
    </source>
</evidence>
<comment type="similarity">
    <text evidence="1">Belongs to the short-chain dehydrogenases/reductases (SDR) family.</text>
</comment>